<evidence type="ECO:0000313" key="4">
    <source>
        <dbReference type="Proteomes" id="UP000318199"/>
    </source>
</evidence>
<gene>
    <name evidence="3" type="ORF">FN976_19820</name>
</gene>
<evidence type="ECO:0000256" key="1">
    <source>
        <dbReference type="ARBA" id="ARBA00007847"/>
    </source>
</evidence>
<protein>
    <submittedName>
        <fullName evidence="3">Aspartate/glutamate racemase family protein</fullName>
    </submittedName>
</protein>
<dbReference type="GO" id="GO:0047661">
    <property type="term" value="F:amino-acid racemase activity"/>
    <property type="evidence" value="ECO:0007669"/>
    <property type="project" value="InterPro"/>
</dbReference>
<organism evidence="3 4">
    <name type="scientific">Caenimonas sedimenti</name>
    <dbReference type="NCBI Taxonomy" id="2596921"/>
    <lineage>
        <taxon>Bacteria</taxon>
        <taxon>Pseudomonadati</taxon>
        <taxon>Pseudomonadota</taxon>
        <taxon>Betaproteobacteria</taxon>
        <taxon>Burkholderiales</taxon>
        <taxon>Comamonadaceae</taxon>
        <taxon>Caenimonas</taxon>
    </lineage>
</organism>
<dbReference type="SUPFAM" id="SSF53681">
    <property type="entry name" value="Aspartate/glutamate racemase"/>
    <property type="match status" value="2"/>
</dbReference>
<keyword evidence="4" id="KW-1185">Reference proteome</keyword>
<keyword evidence="2" id="KW-0413">Isomerase</keyword>
<dbReference type="NCBIfam" id="TIGR00035">
    <property type="entry name" value="asp_race"/>
    <property type="match status" value="1"/>
</dbReference>
<comment type="similarity">
    <text evidence="1">Belongs to the aspartate/glutamate racemases family.</text>
</comment>
<dbReference type="OrthoDB" id="9803739at2"/>
<evidence type="ECO:0000313" key="3">
    <source>
        <dbReference type="EMBL" id="TWO69533.1"/>
    </source>
</evidence>
<dbReference type="Pfam" id="PF01177">
    <property type="entry name" value="Asp_Glu_race"/>
    <property type="match status" value="1"/>
</dbReference>
<dbReference type="PANTHER" id="PTHR21198:SF7">
    <property type="entry name" value="ASPARTATE-GLUTAMATE RACEMASE FAMILY"/>
    <property type="match status" value="1"/>
</dbReference>
<accession>A0A562ZM07</accession>
<dbReference type="Proteomes" id="UP000318199">
    <property type="component" value="Unassembled WGS sequence"/>
</dbReference>
<dbReference type="PANTHER" id="PTHR21198">
    <property type="entry name" value="GLUTAMATE RACEMASE"/>
    <property type="match status" value="1"/>
</dbReference>
<evidence type="ECO:0000256" key="2">
    <source>
        <dbReference type="ARBA" id="ARBA00023235"/>
    </source>
</evidence>
<dbReference type="InterPro" id="IPR004380">
    <property type="entry name" value="Asp_race"/>
</dbReference>
<proteinExistence type="inferred from homology"/>
<name>A0A562ZM07_9BURK</name>
<sequence>MRTYLKPRQARRTTTPRLAALARSGTTPGAVSGTFAPGCGQKGHAPRYESLTQVTAPADSRQARPPKNRGAIFRGPRAHDLFGEQRIAKIALAGPGIVSAGDNCDTSVIIRKAVESKMRVPALGVLGGMGPLATADFLYKLAAATRAGHDQEHIPVLVYGDCTTPDRTAAVLGKGPSPLPQLLEGIEFLNAARCAVIAVPCNSAHVWYQDMADASLAPVLHIVEASARQVQRNDPKTRRVGVLSTEGTHRMGIYKGVLEKMGFEVLTPRPDEFSTLVSPGIADIKGNRMHEAEEKFDVAADRLIERGAQQIILGCTEIPLGMVRRTRDNPRTVVDSTQALVTAVIERFEQGAFRA</sequence>
<comment type="caution">
    <text evidence="3">The sequence shown here is derived from an EMBL/GenBank/DDBJ whole genome shotgun (WGS) entry which is preliminary data.</text>
</comment>
<reference evidence="3 4" key="1">
    <citation type="submission" date="2019-07" db="EMBL/GenBank/DDBJ databases">
        <title>Caenimonas sedimenti sp. nov., isolated from activated sludge.</title>
        <authorList>
            <person name="Xu J."/>
        </authorList>
    </citation>
    <scope>NUCLEOTIDE SEQUENCE [LARGE SCALE GENOMIC DNA]</scope>
    <source>
        <strain evidence="3 4">HX-9-20</strain>
    </source>
</reference>
<dbReference type="InterPro" id="IPR001920">
    <property type="entry name" value="Asp/Glu_race"/>
</dbReference>
<dbReference type="Gene3D" id="3.40.50.1860">
    <property type="match status" value="2"/>
</dbReference>
<dbReference type="EMBL" id="VOBQ01000015">
    <property type="protein sequence ID" value="TWO69533.1"/>
    <property type="molecule type" value="Genomic_DNA"/>
</dbReference>
<dbReference type="InterPro" id="IPR015942">
    <property type="entry name" value="Asp/Glu/hydantoin_racemase"/>
</dbReference>
<dbReference type="AlphaFoldDB" id="A0A562ZM07"/>